<dbReference type="InterPro" id="IPR013783">
    <property type="entry name" value="Ig-like_fold"/>
</dbReference>
<dbReference type="InterPro" id="IPR043136">
    <property type="entry name" value="B30.2/SPRY_sf"/>
</dbReference>
<dbReference type="Gene3D" id="2.60.40.10">
    <property type="entry name" value="Immunoglobulins"/>
    <property type="match status" value="2"/>
</dbReference>
<evidence type="ECO:0000313" key="13">
    <source>
        <dbReference type="Ensembl" id="ENSNMLP00000009975.1"/>
    </source>
</evidence>
<keyword evidence="9" id="KW-0325">Glycoprotein</keyword>
<dbReference type="Gene3D" id="2.60.120.920">
    <property type="match status" value="1"/>
</dbReference>
<organism evidence="13 14">
    <name type="scientific">Neogobius melanostomus</name>
    <name type="common">round goby</name>
    <dbReference type="NCBI Taxonomy" id="47308"/>
    <lineage>
        <taxon>Eukaryota</taxon>
        <taxon>Metazoa</taxon>
        <taxon>Chordata</taxon>
        <taxon>Craniata</taxon>
        <taxon>Vertebrata</taxon>
        <taxon>Euteleostomi</taxon>
        <taxon>Actinopterygii</taxon>
        <taxon>Neopterygii</taxon>
        <taxon>Teleostei</taxon>
        <taxon>Neoteleostei</taxon>
        <taxon>Acanthomorphata</taxon>
        <taxon>Gobiaria</taxon>
        <taxon>Gobiiformes</taxon>
        <taxon>Gobioidei</taxon>
        <taxon>Gobiidae</taxon>
        <taxon>Benthophilinae</taxon>
        <taxon>Neogobiini</taxon>
        <taxon>Neogobius</taxon>
    </lineage>
</organism>
<dbReference type="PROSITE" id="PS50188">
    <property type="entry name" value="B302_SPRY"/>
    <property type="match status" value="1"/>
</dbReference>
<evidence type="ECO:0000313" key="14">
    <source>
        <dbReference type="Proteomes" id="UP000694523"/>
    </source>
</evidence>
<dbReference type="InterPro" id="IPR013320">
    <property type="entry name" value="ConA-like_dom_sf"/>
</dbReference>
<evidence type="ECO:0000259" key="12">
    <source>
        <dbReference type="PROSITE" id="PS50835"/>
    </source>
</evidence>
<dbReference type="InterPro" id="IPR003599">
    <property type="entry name" value="Ig_sub"/>
</dbReference>
<comment type="similarity">
    <text evidence="2">Belongs to the immunoglobulin superfamily. BTN/MOG family.</text>
</comment>
<dbReference type="AlphaFoldDB" id="A0A8C6SQ35"/>
<evidence type="ECO:0000256" key="8">
    <source>
        <dbReference type="ARBA" id="ARBA00023157"/>
    </source>
</evidence>
<keyword evidence="10" id="KW-0393">Immunoglobulin domain</keyword>
<dbReference type="PROSITE" id="PS50835">
    <property type="entry name" value="IG_LIKE"/>
    <property type="match status" value="1"/>
</dbReference>
<reference evidence="13" key="2">
    <citation type="submission" date="2025-09" db="UniProtKB">
        <authorList>
            <consortium name="Ensembl"/>
        </authorList>
    </citation>
    <scope>IDENTIFICATION</scope>
</reference>
<dbReference type="Pfam" id="PF00622">
    <property type="entry name" value="SPRY"/>
    <property type="match status" value="1"/>
</dbReference>
<dbReference type="PRINTS" id="PR01407">
    <property type="entry name" value="BUTYPHLNCDUF"/>
</dbReference>
<dbReference type="Ensembl" id="ENSNMLT00000011266.1">
    <property type="protein sequence ID" value="ENSNMLP00000009975.1"/>
    <property type="gene ID" value="ENSNMLG00000006902.1"/>
</dbReference>
<reference evidence="13" key="1">
    <citation type="submission" date="2025-08" db="UniProtKB">
        <authorList>
            <consortium name="Ensembl"/>
        </authorList>
    </citation>
    <scope>IDENTIFICATION</scope>
</reference>
<keyword evidence="7" id="KW-0472">Membrane</keyword>
<accession>A0A8C6SQ35</accession>
<dbReference type="PANTHER" id="PTHR25465:SF5">
    <property type="entry name" value="E3 UBIQUITIN_ISG15 LIGASE TRIM25-RELATED"/>
    <property type="match status" value="1"/>
</dbReference>
<evidence type="ECO:0000256" key="2">
    <source>
        <dbReference type="ARBA" id="ARBA00007591"/>
    </source>
</evidence>
<evidence type="ECO:0000256" key="9">
    <source>
        <dbReference type="ARBA" id="ARBA00023180"/>
    </source>
</evidence>
<dbReference type="InterPro" id="IPR001870">
    <property type="entry name" value="B30.2/SPRY"/>
</dbReference>
<dbReference type="InterPro" id="IPR013106">
    <property type="entry name" value="Ig_V-set"/>
</dbReference>
<comment type="subcellular location">
    <subcellularLocation>
        <location evidence="1">Membrane</location>
    </subcellularLocation>
</comment>
<name>A0A8C6SQ35_9GOBI</name>
<evidence type="ECO:0000259" key="11">
    <source>
        <dbReference type="PROSITE" id="PS50188"/>
    </source>
</evidence>
<evidence type="ECO:0000256" key="7">
    <source>
        <dbReference type="ARBA" id="ARBA00023136"/>
    </source>
</evidence>
<dbReference type="Pfam" id="PF07686">
    <property type="entry name" value="V-set"/>
    <property type="match status" value="1"/>
</dbReference>
<feature type="domain" description="Ig-like" evidence="12">
    <location>
        <begin position="1"/>
        <end position="114"/>
    </location>
</feature>
<dbReference type="PANTHER" id="PTHR25465">
    <property type="entry name" value="B-BOX DOMAIN CONTAINING"/>
    <property type="match status" value="1"/>
</dbReference>
<dbReference type="GO" id="GO:0005737">
    <property type="term" value="C:cytoplasm"/>
    <property type="evidence" value="ECO:0007669"/>
    <property type="project" value="UniProtKB-ARBA"/>
</dbReference>
<keyword evidence="14" id="KW-1185">Reference proteome</keyword>
<protein>
    <recommendedName>
        <fullName evidence="15">Ig-like domain-containing protein</fullName>
    </recommendedName>
</protein>
<evidence type="ECO:0000256" key="5">
    <source>
        <dbReference type="ARBA" id="ARBA00022771"/>
    </source>
</evidence>
<dbReference type="SUPFAM" id="SSF48726">
    <property type="entry name" value="Immunoglobulin"/>
    <property type="match status" value="2"/>
</dbReference>
<dbReference type="Pfam" id="PF13765">
    <property type="entry name" value="PRY"/>
    <property type="match status" value="1"/>
</dbReference>
<dbReference type="SUPFAM" id="SSF49899">
    <property type="entry name" value="Concanavalin A-like lectins/glucanases"/>
    <property type="match status" value="1"/>
</dbReference>
<dbReference type="InterPro" id="IPR006574">
    <property type="entry name" value="PRY"/>
</dbReference>
<evidence type="ECO:0008006" key="15">
    <source>
        <dbReference type="Google" id="ProtNLM"/>
    </source>
</evidence>
<dbReference type="GO" id="GO:0016020">
    <property type="term" value="C:membrane"/>
    <property type="evidence" value="ECO:0007669"/>
    <property type="project" value="UniProtKB-SubCell"/>
</dbReference>
<evidence type="ECO:0000256" key="3">
    <source>
        <dbReference type="ARBA" id="ARBA00022723"/>
    </source>
</evidence>
<dbReference type="GO" id="GO:1903037">
    <property type="term" value="P:regulation of leukocyte cell-cell adhesion"/>
    <property type="evidence" value="ECO:0007669"/>
    <property type="project" value="UniProtKB-ARBA"/>
</dbReference>
<dbReference type="GO" id="GO:0008270">
    <property type="term" value="F:zinc ion binding"/>
    <property type="evidence" value="ECO:0007669"/>
    <property type="project" value="UniProtKB-KW"/>
</dbReference>
<dbReference type="InterPro" id="IPR051051">
    <property type="entry name" value="E3_ubiq-ligase_TRIM/RNF"/>
</dbReference>
<dbReference type="FunFam" id="2.60.40.10:FF:000142">
    <property type="entry name" value="V-set domain-containing T-cell activation inhibitor 1"/>
    <property type="match status" value="1"/>
</dbReference>
<sequence length="415" mass="47210">MLYQLRLKTISVSCVVKETCVLPCRFEYKEKDLHNIEWYKYTDGSLVHALKDGADLLERQAEAFRKRTSMFPEQVSRGNASVQLSAVRTEDEGLYLCRVHKISYEDSDVRVNLRVEAPVKAVTLEQRGDVLVCSSEGIYPLPNISWSPPSEHQTQEKPMKDGFYSVSSSLPLDHPSHVSTLEGIEISLPVSLLFCLIKSESCEVTVFMVPGVRKCEYGFILFRLSYYCRIKIIYVCVSDSCEFFLEPNTAHKNLLLSEDNRTATYVWEEQPYPYDMDRFTDWEQVLSSSAVTGRCYFEVDCSGRRCDEAVSIAVSYKRIKRTGEGRDCEFGGVNDLSWSLTIRDNHYIARHNDTETLLSSTFSLRVGVFLDSEAGVLSFYQVLSDGQLSHLHTFNTSFTEPLFPGFEDKIADTSG</sequence>
<evidence type="ECO:0000256" key="6">
    <source>
        <dbReference type="ARBA" id="ARBA00022833"/>
    </source>
</evidence>
<evidence type="ECO:0000256" key="1">
    <source>
        <dbReference type="ARBA" id="ARBA00004370"/>
    </source>
</evidence>
<dbReference type="InterPro" id="IPR003877">
    <property type="entry name" value="SPRY_dom"/>
</dbReference>
<dbReference type="SMART" id="SM00589">
    <property type="entry name" value="PRY"/>
    <property type="match status" value="1"/>
</dbReference>
<keyword evidence="8" id="KW-1015">Disulfide bond</keyword>
<dbReference type="InterPro" id="IPR036179">
    <property type="entry name" value="Ig-like_dom_sf"/>
</dbReference>
<keyword evidence="3" id="KW-0479">Metal-binding</keyword>
<keyword evidence="6" id="KW-0862">Zinc</keyword>
<evidence type="ECO:0000256" key="4">
    <source>
        <dbReference type="ARBA" id="ARBA00022729"/>
    </source>
</evidence>
<dbReference type="SMART" id="SM00409">
    <property type="entry name" value="IG"/>
    <property type="match status" value="1"/>
</dbReference>
<keyword evidence="4" id="KW-0732">Signal</keyword>
<dbReference type="SMART" id="SM00449">
    <property type="entry name" value="SPRY"/>
    <property type="match status" value="1"/>
</dbReference>
<proteinExistence type="inferred from homology"/>
<feature type="domain" description="B30.2/SPRY" evidence="11">
    <location>
        <begin position="223"/>
        <end position="415"/>
    </location>
</feature>
<evidence type="ECO:0000256" key="10">
    <source>
        <dbReference type="ARBA" id="ARBA00023319"/>
    </source>
</evidence>
<dbReference type="Proteomes" id="UP000694523">
    <property type="component" value="Unplaced"/>
</dbReference>
<dbReference type="InterPro" id="IPR003879">
    <property type="entry name" value="Butyrophylin_SPRY"/>
</dbReference>
<dbReference type="GO" id="GO:0050863">
    <property type="term" value="P:regulation of T cell activation"/>
    <property type="evidence" value="ECO:0007669"/>
    <property type="project" value="UniProtKB-ARBA"/>
</dbReference>
<dbReference type="InterPro" id="IPR007110">
    <property type="entry name" value="Ig-like_dom"/>
</dbReference>
<keyword evidence="5" id="KW-0863">Zinc-finger</keyword>